<evidence type="ECO:0000256" key="2">
    <source>
        <dbReference type="ARBA" id="ARBA00022771"/>
    </source>
</evidence>
<sequence length="459" mass="50020">MAGPVAQEHRKSTDEEDRHDRASTVATPGMLPAEQASFTANARLPYVPQFSTTTSFILSRMKSGNGDISSAVSSLSEAGIETSEDAFQDAKKRLVQSMQTSMTMPISPSTAGGPSLSRVYFASGSRSLTLNIGEKRKRDSGSDKVDFSQNTISFPTPPRPAVKASAVATQSPPVSTRTGTQARCWACEGTTFATGNALLTCRQCLGSWHQQCASPAPSSGSNMMENGMSNSIFVCVDCKAFAGRRGVPAQDEERRQRMEKMRQKRLSRLPEGVAPAKPELVGFGAGSSSDKARVEYFHGKKKTDLLNILSFCDQLKPQLLVDLLVSVSKKHPELPMFESPDWEASLPSKVRSQASAGPGGSQVGDRPRQQAQPPSQRIKQKVKTHKKTMKIPRNTEPQANGLLDVEDPLPPTWHKAGEGLYARLVPENEDRSFLTDCNDEEAFSQFMVDRMGRQVVEPL</sequence>
<feature type="domain" description="Zinc finger PHD-type" evidence="5">
    <location>
        <begin position="183"/>
        <end position="239"/>
    </location>
</feature>
<dbReference type="GO" id="GO:0008270">
    <property type="term" value="F:zinc ion binding"/>
    <property type="evidence" value="ECO:0007669"/>
    <property type="project" value="UniProtKB-KW"/>
</dbReference>
<dbReference type="OrthoDB" id="5863171at2759"/>
<organism evidence="6 7">
    <name type="scientific">Stachybotrys elegans</name>
    <dbReference type="NCBI Taxonomy" id="80388"/>
    <lineage>
        <taxon>Eukaryota</taxon>
        <taxon>Fungi</taxon>
        <taxon>Dikarya</taxon>
        <taxon>Ascomycota</taxon>
        <taxon>Pezizomycotina</taxon>
        <taxon>Sordariomycetes</taxon>
        <taxon>Hypocreomycetidae</taxon>
        <taxon>Hypocreales</taxon>
        <taxon>Stachybotryaceae</taxon>
        <taxon>Stachybotrys</taxon>
    </lineage>
</organism>
<feature type="region of interest" description="Disordered" evidence="4">
    <location>
        <begin position="1"/>
        <end position="29"/>
    </location>
</feature>
<dbReference type="Proteomes" id="UP000813444">
    <property type="component" value="Unassembled WGS sequence"/>
</dbReference>
<keyword evidence="7" id="KW-1185">Reference proteome</keyword>
<dbReference type="InterPro" id="IPR011011">
    <property type="entry name" value="Znf_FYVE_PHD"/>
</dbReference>
<dbReference type="Gene3D" id="3.30.40.10">
    <property type="entry name" value="Zinc/RING finger domain, C3HC4 (zinc finger)"/>
    <property type="match status" value="1"/>
</dbReference>
<feature type="compositionally biased region" description="Basic and acidic residues" evidence="4">
    <location>
        <begin position="7"/>
        <end position="22"/>
    </location>
</feature>
<feature type="compositionally biased region" description="Basic residues" evidence="4">
    <location>
        <begin position="378"/>
        <end position="388"/>
    </location>
</feature>
<keyword evidence="2" id="KW-0863">Zinc-finger</keyword>
<gene>
    <name evidence="6" type="ORF">B0I35DRAFT_418201</name>
</gene>
<proteinExistence type="predicted"/>
<evidence type="ECO:0000313" key="7">
    <source>
        <dbReference type="Proteomes" id="UP000813444"/>
    </source>
</evidence>
<dbReference type="EMBL" id="JAGPNK010000001">
    <property type="protein sequence ID" value="KAH7328738.1"/>
    <property type="molecule type" value="Genomic_DNA"/>
</dbReference>
<dbReference type="AlphaFoldDB" id="A0A8K0WWJ9"/>
<reference evidence="6" key="1">
    <citation type="journal article" date="2021" name="Nat. Commun.">
        <title>Genetic determinants of endophytism in the Arabidopsis root mycobiome.</title>
        <authorList>
            <person name="Mesny F."/>
            <person name="Miyauchi S."/>
            <person name="Thiergart T."/>
            <person name="Pickel B."/>
            <person name="Atanasova L."/>
            <person name="Karlsson M."/>
            <person name="Huettel B."/>
            <person name="Barry K.W."/>
            <person name="Haridas S."/>
            <person name="Chen C."/>
            <person name="Bauer D."/>
            <person name="Andreopoulos W."/>
            <person name="Pangilinan J."/>
            <person name="LaButti K."/>
            <person name="Riley R."/>
            <person name="Lipzen A."/>
            <person name="Clum A."/>
            <person name="Drula E."/>
            <person name="Henrissat B."/>
            <person name="Kohler A."/>
            <person name="Grigoriev I.V."/>
            <person name="Martin F.M."/>
            <person name="Hacquard S."/>
        </authorList>
    </citation>
    <scope>NUCLEOTIDE SEQUENCE</scope>
    <source>
        <strain evidence="6">MPI-CAGE-CH-0235</strain>
    </source>
</reference>
<dbReference type="SMART" id="SM00249">
    <property type="entry name" value="PHD"/>
    <property type="match status" value="1"/>
</dbReference>
<evidence type="ECO:0000256" key="1">
    <source>
        <dbReference type="ARBA" id="ARBA00022723"/>
    </source>
</evidence>
<dbReference type="SUPFAM" id="SSF57903">
    <property type="entry name" value="FYVE/PHD zinc finger"/>
    <property type="match status" value="1"/>
</dbReference>
<keyword evidence="3" id="KW-0862">Zinc</keyword>
<dbReference type="InterPro" id="IPR013083">
    <property type="entry name" value="Znf_RING/FYVE/PHD"/>
</dbReference>
<name>A0A8K0WWJ9_9HYPO</name>
<feature type="region of interest" description="Disordered" evidence="4">
    <location>
        <begin position="336"/>
        <end position="388"/>
    </location>
</feature>
<dbReference type="InterPro" id="IPR001965">
    <property type="entry name" value="Znf_PHD"/>
</dbReference>
<keyword evidence="1" id="KW-0479">Metal-binding</keyword>
<evidence type="ECO:0000256" key="3">
    <source>
        <dbReference type="ARBA" id="ARBA00022833"/>
    </source>
</evidence>
<evidence type="ECO:0000259" key="5">
    <source>
        <dbReference type="SMART" id="SM00249"/>
    </source>
</evidence>
<evidence type="ECO:0000256" key="4">
    <source>
        <dbReference type="SAM" id="MobiDB-lite"/>
    </source>
</evidence>
<comment type="caution">
    <text evidence="6">The sequence shown here is derived from an EMBL/GenBank/DDBJ whole genome shotgun (WGS) entry which is preliminary data.</text>
</comment>
<feature type="region of interest" description="Disordered" evidence="4">
    <location>
        <begin position="134"/>
        <end position="175"/>
    </location>
</feature>
<accession>A0A8K0WWJ9</accession>
<feature type="compositionally biased region" description="Basic and acidic residues" evidence="4">
    <location>
        <begin position="134"/>
        <end position="146"/>
    </location>
</feature>
<protein>
    <recommendedName>
        <fullName evidence="5">Zinc finger PHD-type domain-containing protein</fullName>
    </recommendedName>
</protein>
<evidence type="ECO:0000313" key="6">
    <source>
        <dbReference type="EMBL" id="KAH7328738.1"/>
    </source>
</evidence>